<accession>A0AAN4ZC69</accession>
<dbReference type="SUPFAM" id="SSF55729">
    <property type="entry name" value="Acyl-CoA N-acyltransferases (Nat)"/>
    <property type="match status" value="1"/>
</dbReference>
<evidence type="ECO:0000256" key="1">
    <source>
        <dbReference type="RuleBase" id="RU368002"/>
    </source>
</evidence>
<dbReference type="AlphaFoldDB" id="A0AAN4ZC69"/>
<feature type="domain" description="GCN5-related N-acetyltransferase Rv2170-like" evidence="2">
    <location>
        <begin position="50"/>
        <end position="110"/>
    </location>
</feature>
<reference evidence="4" key="2">
    <citation type="submission" date="2023-06" db="EMBL/GenBank/DDBJ databases">
        <title>Genome assembly of Pristionchus species.</title>
        <authorList>
            <person name="Yoshida K."/>
            <person name="Sommer R.J."/>
        </authorList>
    </citation>
    <scope>NUCLEOTIDE SEQUENCE</scope>
    <source>
        <strain evidence="4 5">RS5460</strain>
    </source>
</reference>
<evidence type="ECO:0000313" key="3">
    <source>
        <dbReference type="EMBL" id="GMR35028.1"/>
    </source>
</evidence>
<comment type="similarity">
    <text evidence="1">Belongs to the glycine N-acyltransferase family.</text>
</comment>
<comment type="caution">
    <text evidence="4">The sequence shown here is derived from an EMBL/GenBank/DDBJ whole genome shotgun (WGS) entry which is preliminary data.</text>
</comment>
<dbReference type="EMBL" id="BTRK01000002">
    <property type="protein sequence ID" value="GMR35028.1"/>
    <property type="molecule type" value="Genomic_DNA"/>
</dbReference>
<dbReference type="PANTHER" id="PTHR15298:SF1">
    <property type="entry name" value="GLYCINE N-ACYLTRANSFERASE-LIKE PROTEIN"/>
    <property type="match status" value="1"/>
</dbReference>
<keyword evidence="5" id="KW-1185">Reference proteome</keyword>
<dbReference type="EMBL" id="BTRK01000002">
    <property type="protein sequence ID" value="GMR35035.1"/>
    <property type="molecule type" value="Genomic_DNA"/>
</dbReference>
<proteinExistence type="inferred from homology"/>
<protein>
    <recommendedName>
        <fullName evidence="1">Glycine N-acyltransferase-like protein</fullName>
        <ecNumber evidence="1">2.3.1.-</ecNumber>
    </recommendedName>
</protein>
<dbReference type="GO" id="GO:0047961">
    <property type="term" value="F:glycine N-acyltransferase activity"/>
    <property type="evidence" value="ECO:0007669"/>
    <property type="project" value="InterPro"/>
</dbReference>
<feature type="non-terminal residue" evidence="4">
    <location>
        <position position="1"/>
    </location>
</feature>
<dbReference type="Gene3D" id="3.40.630.30">
    <property type="match status" value="1"/>
</dbReference>
<dbReference type="InterPro" id="IPR010313">
    <property type="entry name" value="Glycine_N-acyltransferase"/>
</dbReference>
<evidence type="ECO:0000259" key="2">
    <source>
        <dbReference type="Pfam" id="PF08445"/>
    </source>
</evidence>
<evidence type="ECO:0000313" key="4">
    <source>
        <dbReference type="EMBL" id="GMR35035.1"/>
    </source>
</evidence>
<organism evidence="4 5">
    <name type="scientific">Pristionchus mayeri</name>
    <dbReference type="NCBI Taxonomy" id="1317129"/>
    <lineage>
        <taxon>Eukaryota</taxon>
        <taxon>Metazoa</taxon>
        <taxon>Ecdysozoa</taxon>
        <taxon>Nematoda</taxon>
        <taxon>Chromadorea</taxon>
        <taxon>Rhabditida</taxon>
        <taxon>Rhabditina</taxon>
        <taxon>Diplogasteromorpha</taxon>
        <taxon>Diplogasteroidea</taxon>
        <taxon>Neodiplogasteridae</taxon>
        <taxon>Pristionchus</taxon>
    </lineage>
</organism>
<dbReference type="EC" id="2.3.1.-" evidence="1"/>
<keyword evidence="1" id="KW-0808">Transferase</keyword>
<keyword evidence="1" id="KW-0012">Acyltransferase</keyword>
<dbReference type="InterPro" id="IPR016181">
    <property type="entry name" value="Acyl_CoA_acyltransferase"/>
</dbReference>
<gene>
    <name evidence="3" type="ORF">PMAYCL1PPCAC_05223</name>
    <name evidence="4" type="ORF">PMAYCL1PPCAC_05230</name>
</gene>
<reference evidence="5" key="1">
    <citation type="submission" date="2022-10" db="EMBL/GenBank/DDBJ databases">
        <title>Genome assembly of Pristionchus species.</title>
        <authorList>
            <person name="Yoshida K."/>
            <person name="Sommer R.J."/>
        </authorList>
    </citation>
    <scope>NUCLEOTIDE SEQUENCE [LARGE SCALE GENOMIC DNA]</scope>
    <source>
        <strain evidence="5">RS5460</strain>
    </source>
</reference>
<evidence type="ECO:0000313" key="5">
    <source>
        <dbReference type="Proteomes" id="UP001328107"/>
    </source>
</evidence>
<dbReference type="GO" id="GO:0005739">
    <property type="term" value="C:mitochondrion"/>
    <property type="evidence" value="ECO:0007669"/>
    <property type="project" value="InterPro"/>
</dbReference>
<dbReference type="PANTHER" id="PTHR15298">
    <property type="entry name" value="L-COA N-ACYLTRANSFERASE-RELATED"/>
    <property type="match status" value="1"/>
</dbReference>
<dbReference type="InterPro" id="IPR013653">
    <property type="entry name" value="GCN5-like_dom"/>
</dbReference>
<sequence length="148" mass="17003">NYQAPERYAIGTVDIEEDYTFIHAMWPYGAHSPAESTKERLTHLPSVCIRSSNGSLAAWELMNSMGMMTHLFTLEAHRRKGLGLLVENLLSQCLIGEDVYVFKYVSKSNAHIVNSTKRNPFWSQWTTLDDQGEKREMMWTFSGFKYTG</sequence>
<dbReference type="Pfam" id="PF08445">
    <property type="entry name" value="FR47"/>
    <property type="match status" value="1"/>
</dbReference>
<dbReference type="Proteomes" id="UP001328107">
    <property type="component" value="Unassembled WGS sequence"/>
</dbReference>
<name>A0AAN4ZC69_9BILA</name>